<dbReference type="EMBL" id="JAPWTJ010000159">
    <property type="protein sequence ID" value="KAJ8981833.1"/>
    <property type="molecule type" value="Genomic_DNA"/>
</dbReference>
<evidence type="ECO:0000313" key="2">
    <source>
        <dbReference type="EMBL" id="KAJ8981833.1"/>
    </source>
</evidence>
<proteinExistence type="predicted"/>
<keyword evidence="3" id="KW-1185">Reference proteome</keyword>
<feature type="compositionally biased region" description="Basic and acidic residues" evidence="1">
    <location>
        <begin position="143"/>
        <end position="155"/>
    </location>
</feature>
<feature type="region of interest" description="Disordered" evidence="1">
    <location>
        <begin position="137"/>
        <end position="167"/>
    </location>
</feature>
<name>A0ABQ9JWU9_9CUCU</name>
<gene>
    <name evidence="2" type="ORF">NQ317_004783</name>
</gene>
<feature type="compositionally biased region" description="Basic and acidic residues" evidence="1">
    <location>
        <begin position="71"/>
        <end position="91"/>
    </location>
</feature>
<sequence length="212" mass="24086">MEKLVVQHEKAQTSKRKKPPRQEGNQEWKKFVGSIRRKVQKHASGSSDVPVPPQPKGEPLSRKNSLTSKFEMFKREKSCDERKDKKSDKQPLTKQKSIGPEGSTRSDLFKALSFRDKSKSVSVKQIDTLVTPKLGDFSQKGVRKSDKKDSTDKTHKSSISLSRSKEVVRKNKEGLRQDDFLKATMRIFLVVSPPSGKVQTNVSLFFLLNDNK</sequence>
<evidence type="ECO:0000313" key="3">
    <source>
        <dbReference type="Proteomes" id="UP001162164"/>
    </source>
</evidence>
<accession>A0ABQ9JWU9</accession>
<protein>
    <submittedName>
        <fullName evidence="2">Uncharacterized protein</fullName>
    </submittedName>
</protein>
<feature type="compositionally biased region" description="Basic and acidic residues" evidence="1">
    <location>
        <begin position="20"/>
        <end position="30"/>
    </location>
</feature>
<feature type="region of interest" description="Disordered" evidence="1">
    <location>
        <begin position="1"/>
        <end position="106"/>
    </location>
</feature>
<reference evidence="2" key="1">
    <citation type="journal article" date="2023" name="Insect Mol. Biol.">
        <title>Genome sequencing provides insights into the evolution of gene families encoding plant cell wall-degrading enzymes in longhorned beetles.</title>
        <authorList>
            <person name="Shin N.R."/>
            <person name="Okamura Y."/>
            <person name="Kirsch R."/>
            <person name="Pauchet Y."/>
        </authorList>
    </citation>
    <scope>NUCLEOTIDE SEQUENCE</scope>
    <source>
        <strain evidence="2">MMC_N1</strain>
    </source>
</reference>
<organism evidence="2 3">
    <name type="scientific">Molorchus minor</name>
    <dbReference type="NCBI Taxonomy" id="1323400"/>
    <lineage>
        <taxon>Eukaryota</taxon>
        <taxon>Metazoa</taxon>
        <taxon>Ecdysozoa</taxon>
        <taxon>Arthropoda</taxon>
        <taxon>Hexapoda</taxon>
        <taxon>Insecta</taxon>
        <taxon>Pterygota</taxon>
        <taxon>Neoptera</taxon>
        <taxon>Endopterygota</taxon>
        <taxon>Coleoptera</taxon>
        <taxon>Polyphaga</taxon>
        <taxon>Cucujiformia</taxon>
        <taxon>Chrysomeloidea</taxon>
        <taxon>Cerambycidae</taxon>
        <taxon>Lamiinae</taxon>
        <taxon>Monochamini</taxon>
        <taxon>Molorchus</taxon>
    </lineage>
</organism>
<evidence type="ECO:0000256" key="1">
    <source>
        <dbReference type="SAM" id="MobiDB-lite"/>
    </source>
</evidence>
<comment type="caution">
    <text evidence="2">The sequence shown here is derived from an EMBL/GenBank/DDBJ whole genome shotgun (WGS) entry which is preliminary data.</text>
</comment>
<dbReference type="Proteomes" id="UP001162164">
    <property type="component" value="Unassembled WGS sequence"/>
</dbReference>
<feature type="compositionally biased region" description="Basic and acidic residues" evidence="1">
    <location>
        <begin position="1"/>
        <end position="12"/>
    </location>
</feature>